<comment type="caution">
    <text evidence="1">The sequence shown here is derived from an EMBL/GenBank/DDBJ whole genome shotgun (WGS) entry which is preliminary data.</text>
</comment>
<sequence>MSRPALPLSSIAWTAGVAGLFGEAMAAIGRLDARISASPVAQPWRNRTVWKGYSTALQLQRYEIDEIDVFSQATGVPIAGRPSVATAGRPFDAFGEWKHSFDRATVRHWREGLPFSFDPPDTWSKAPPLIRALTLLDIWTRQDPSPRPWLCFPQLLASMNVVASALPCLVIGDLSLRTLHGPRERQLKRLLKALRSTAADGLKRLDRLEGWRLNFAAVLAEESRPGLLRDLGKLVLSQPLVTARLIADTFEITLSGAGKLLARAAAHRLLVEVSGRNSWRLYVTPDMGIALGMVSPPRGRPPSPPRRTEELDTVLADFDKEMEEIDTLLQNVQSSRPS</sequence>
<accession>A0A418NPL2</accession>
<reference evidence="1 2" key="1">
    <citation type="submission" date="2018-08" db="EMBL/GenBank/DDBJ databases">
        <title>Erythrobacter zhengii sp.nov., a bacterium isolated from deep-sea sediment.</title>
        <authorList>
            <person name="Fang C."/>
            <person name="Wu Y.-H."/>
            <person name="Sun C."/>
            <person name="Wang H."/>
            <person name="Cheng H."/>
            <person name="Meng F.-X."/>
            <person name="Wang C.-S."/>
            <person name="Xu X.-W."/>
        </authorList>
    </citation>
    <scope>NUCLEOTIDE SEQUENCE [LARGE SCALE GENOMIC DNA]</scope>
    <source>
        <strain evidence="1 2">V18</strain>
    </source>
</reference>
<evidence type="ECO:0000313" key="2">
    <source>
        <dbReference type="Proteomes" id="UP000286576"/>
    </source>
</evidence>
<proteinExistence type="predicted"/>
<keyword evidence="2" id="KW-1185">Reference proteome</keyword>
<dbReference type="Proteomes" id="UP000286576">
    <property type="component" value="Unassembled WGS sequence"/>
</dbReference>
<protein>
    <submittedName>
        <fullName evidence="1">Uncharacterized protein</fullName>
    </submittedName>
</protein>
<name>A0A418NPL2_9SPHN</name>
<dbReference type="OrthoDB" id="7492875at2"/>
<dbReference type="EMBL" id="QXFL01000007">
    <property type="protein sequence ID" value="RIV84252.1"/>
    <property type="molecule type" value="Genomic_DNA"/>
</dbReference>
<dbReference type="AlphaFoldDB" id="A0A418NPL2"/>
<gene>
    <name evidence="1" type="ORF">D2V07_14685</name>
</gene>
<evidence type="ECO:0000313" key="1">
    <source>
        <dbReference type="EMBL" id="RIV84252.1"/>
    </source>
</evidence>
<organism evidence="1 2">
    <name type="scientific">Aurantiacibacter zhengii</name>
    <dbReference type="NCBI Taxonomy" id="2307003"/>
    <lineage>
        <taxon>Bacteria</taxon>
        <taxon>Pseudomonadati</taxon>
        <taxon>Pseudomonadota</taxon>
        <taxon>Alphaproteobacteria</taxon>
        <taxon>Sphingomonadales</taxon>
        <taxon>Erythrobacteraceae</taxon>
        <taxon>Aurantiacibacter</taxon>
    </lineage>
</organism>